<name>A0ABV3RPW2_9RHOB</name>
<gene>
    <name evidence="3" type="ORF">AB2B41_15435</name>
</gene>
<dbReference type="NCBIfam" id="NF047864">
    <property type="entry name" value="CBU_0592_membra"/>
    <property type="match status" value="1"/>
</dbReference>
<evidence type="ECO:0000313" key="4">
    <source>
        <dbReference type="Proteomes" id="UP001556098"/>
    </source>
</evidence>
<evidence type="ECO:0000313" key="3">
    <source>
        <dbReference type="EMBL" id="MEW9921004.1"/>
    </source>
</evidence>
<keyword evidence="4" id="KW-1185">Reference proteome</keyword>
<dbReference type="EMBL" id="JBFNXX010000012">
    <property type="protein sequence ID" value="MEW9921004.1"/>
    <property type="molecule type" value="Genomic_DNA"/>
</dbReference>
<dbReference type="Pfam" id="PF26604">
    <property type="entry name" value="CBU_0592"/>
    <property type="match status" value="1"/>
</dbReference>
<feature type="domain" description="CBU-0592-like" evidence="2">
    <location>
        <begin position="12"/>
        <end position="80"/>
    </location>
</feature>
<accession>A0ABV3RPW2</accession>
<evidence type="ECO:0000256" key="1">
    <source>
        <dbReference type="SAM" id="Phobius"/>
    </source>
</evidence>
<keyword evidence="1" id="KW-1133">Transmembrane helix</keyword>
<dbReference type="Proteomes" id="UP001556098">
    <property type="component" value="Unassembled WGS sequence"/>
</dbReference>
<sequence length="91" mass="9955">MTLLDTHLSVAELVGVLGFFLYVSAYTLLTLRVITPATVTYFILNLTASSCVLIGLSASFNLAAALIQSFWVVMSLIGITLHVVRPIQRQR</sequence>
<feature type="transmembrane region" description="Helical" evidence="1">
    <location>
        <begin position="6"/>
        <end position="29"/>
    </location>
</feature>
<protein>
    <recommendedName>
        <fullName evidence="2">CBU-0592-like domain-containing protein</fullName>
    </recommendedName>
</protein>
<proteinExistence type="predicted"/>
<feature type="transmembrane region" description="Helical" evidence="1">
    <location>
        <begin position="41"/>
        <end position="60"/>
    </location>
</feature>
<feature type="transmembrane region" description="Helical" evidence="1">
    <location>
        <begin position="66"/>
        <end position="84"/>
    </location>
</feature>
<evidence type="ECO:0000259" key="2">
    <source>
        <dbReference type="Pfam" id="PF26604"/>
    </source>
</evidence>
<dbReference type="RefSeq" id="WP_367878706.1">
    <property type="nucleotide sequence ID" value="NZ_JBFNXX010000012.1"/>
</dbReference>
<organism evidence="3 4">
    <name type="scientific">Sulfitobacter sediminis</name>
    <dbReference type="NCBI Taxonomy" id="3234186"/>
    <lineage>
        <taxon>Bacteria</taxon>
        <taxon>Pseudomonadati</taxon>
        <taxon>Pseudomonadota</taxon>
        <taxon>Alphaproteobacteria</taxon>
        <taxon>Rhodobacterales</taxon>
        <taxon>Roseobacteraceae</taxon>
        <taxon>Sulfitobacter</taxon>
    </lineage>
</organism>
<dbReference type="InterPro" id="IPR058058">
    <property type="entry name" value="CBU_0592-like"/>
</dbReference>
<keyword evidence="1" id="KW-0472">Membrane</keyword>
<reference evidence="3 4" key="1">
    <citation type="submission" date="2024-07" db="EMBL/GenBank/DDBJ databases">
        <title>Marimonas sp.nov., isolated from tidal-flat sediment.</title>
        <authorList>
            <person name="Jayan J.N."/>
            <person name="Lee S.S."/>
        </authorList>
    </citation>
    <scope>NUCLEOTIDE SEQUENCE [LARGE SCALE GENOMIC DNA]</scope>
    <source>
        <strain evidence="3 4">MJW-29</strain>
    </source>
</reference>
<keyword evidence="1" id="KW-0812">Transmembrane</keyword>
<comment type="caution">
    <text evidence="3">The sequence shown here is derived from an EMBL/GenBank/DDBJ whole genome shotgun (WGS) entry which is preliminary data.</text>
</comment>